<comment type="similarity">
    <text evidence="5">Belongs to the serine/threonine dehydratase family.</text>
</comment>
<comment type="pathway">
    <text evidence="4">Carbohydrate biosynthesis; gluconeogenesis.</text>
</comment>
<evidence type="ECO:0000256" key="14">
    <source>
        <dbReference type="ARBA" id="ARBA00041766"/>
    </source>
</evidence>
<dbReference type="EC" id="4.3.1.17" evidence="7"/>
<dbReference type="GO" id="GO:0003941">
    <property type="term" value="F:L-serine ammonia-lyase activity"/>
    <property type="evidence" value="ECO:0007669"/>
    <property type="project" value="UniProtKB-EC"/>
</dbReference>
<dbReference type="GO" id="GO:0005737">
    <property type="term" value="C:cytoplasm"/>
    <property type="evidence" value="ECO:0007669"/>
    <property type="project" value="UniProtKB-SubCell"/>
</dbReference>
<dbReference type="InterPro" id="IPR036052">
    <property type="entry name" value="TrpB-like_PALP_sf"/>
</dbReference>
<dbReference type="EC" id="4.3.1.19" evidence="8"/>
<dbReference type="GO" id="GO:0006565">
    <property type="term" value="P:L-serine catabolic process"/>
    <property type="evidence" value="ECO:0007669"/>
    <property type="project" value="TreeGrafter"/>
</dbReference>
<evidence type="ECO:0000259" key="20">
    <source>
        <dbReference type="Pfam" id="PF00291"/>
    </source>
</evidence>
<keyword evidence="13" id="KW-0456">Lyase</keyword>
<dbReference type="GO" id="GO:0004794">
    <property type="term" value="F:threonine deaminase activity"/>
    <property type="evidence" value="ECO:0007669"/>
    <property type="project" value="UniProtKB-EC"/>
</dbReference>
<evidence type="ECO:0000256" key="9">
    <source>
        <dbReference type="ARBA" id="ARBA00022432"/>
    </source>
</evidence>
<name>A0A674II35_9SAUR</name>
<evidence type="ECO:0000256" key="1">
    <source>
        <dbReference type="ARBA" id="ARBA00001274"/>
    </source>
</evidence>
<dbReference type="GO" id="GO:0006567">
    <property type="term" value="P:L-threonine catabolic process"/>
    <property type="evidence" value="ECO:0007669"/>
    <property type="project" value="TreeGrafter"/>
</dbReference>
<evidence type="ECO:0000256" key="17">
    <source>
        <dbReference type="ARBA" id="ARBA00059982"/>
    </source>
</evidence>
<dbReference type="GO" id="GO:0006629">
    <property type="term" value="P:lipid metabolic process"/>
    <property type="evidence" value="ECO:0007669"/>
    <property type="project" value="UniProtKB-KW"/>
</dbReference>
<evidence type="ECO:0000256" key="10">
    <source>
        <dbReference type="ARBA" id="ARBA00022490"/>
    </source>
</evidence>
<feature type="region of interest" description="Disordered" evidence="19">
    <location>
        <begin position="29"/>
        <end position="65"/>
    </location>
</feature>
<evidence type="ECO:0000256" key="13">
    <source>
        <dbReference type="ARBA" id="ARBA00023239"/>
    </source>
</evidence>
<dbReference type="GO" id="GO:0030170">
    <property type="term" value="F:pyridoxal phosphate binding"/>
    <property type="evidence" value="ECO:0007669"/>
    <property type="project" value="InterPro"/>
</dbReference>
<keyword evidence="12" id="KW-0443">Lipid metabolism</keyword>
<dbReference type="InterPro" id="IPR050147">
    <property type="entry name" value="Ser/Thr_Dehydratase"/>
</dbReference>
<reference evidence="21" key="1">
    <citation type="submission" date="2025-08" db="UniProtKB">
        <authorList>
            <consortium name="Ensembl"/>
        </authorList>
    </citation>
    <scope>IDENTIFICATION</scope>
</reference>
<evidence type="ECO:0000256" key="7">
    <source>
        <dbReference type="ARBA" id="ARBA00012093"/>
    </source>
</evidence>
<evidence type="ECO:0000256" key="6">
    <source>
        <dbReference type="ARBA" id="ARBA00011738"/>
    </source>
</evidence>
<dbReference type="InParanoid" id="A0A674II35"/>
<evidence type="ECO:0000313" key="21">
    <source>
        <dbReference type="Ensembl" id="ENSTMTP00000007793.1"/>
    </source>
</evidence>
<evidence type="ECO:0000256" key="3">
    <source>
        <dbReference type="ARBA" id="ARBA00004496"/>
    </source>
</evidence>
<feature type="compositionally biased region" description="Low complexity" evidence="19">
    <location>
        <begin position="32"/>
        <end position="49"/>
    </location>
</feature>
<dbReference type="InterPro" id="IPR000634">
    <property type="entry name" value="Ser/Thr_deHydtase_PyrdxlP-BS"/>
</dbReference>
<dbReference type="Ensembl" id="ENSTMTT00000008050.1">
    <property type="protein sequence ID" value="ENSTMTP00000007793.1"/>
    <property type="gene ID" value="ENSTMTG00000005681.1"/>
</dbReference>
<evidence type="ECO:0000256" key="19">
    <source>
        <dbReference type="SAM" id="MobiDB-lite"/>
    </source>
</evidence>
<gene>
    <name evidence="21" type="primary">SDSL</name>
</gene>
<comment type="cofactor">
    <cofactor evidence="2">
        <name>pyridoxal 5'-phosphate</name>
        <dbReference type="ChEBI" id="CHEBI:597326"/>
    </cofactor>
</comment>
<dbReference type="FunFam" id="3.40.50.1100:FF:000135">
    <property type="entry name" value="L-serine dehydratase/L-threonine deaminase"/>
    <property type="match status" value="1"/>
</dbReference>
<proteinExistence type="inferred from homology"/>
<keyword evidence="10" id="KW-0963">Cytoplasm</keyword>
<evidence type="ECO:0000256" key="4">
    <source>
        <dbReference type="ARBA" id="ARBA00004742"/>
    </source>
</evidence>
<evidence type="ECO:0000256" key="15">
    <source>
        <dbReference type="ARBA" id="ARBA00042605"/>
    </source>
</evidence>
<dbReference type="GeneTree" id="ENSGT00940000160713"/>
<evidence type="ECO:0000256" key="16">
    <source>
        <dbReference type="ARBA" id="ARBA00049406"/>
    </source>
</evidence>
<evidence type="ECO:0000313" key="22">
    <source>
        <dbReference type="Proteomes" id="UP000472274"/>
    </source>
</evidence>
<evidence type="ECO:0000256" key="8">
    <source>
        <dbReference type="ARBA" id="ARBA00012096"/>
    </source>
</evidence>
<dbReference type="Proteomes" id="UP000472274">
    <property type="component" value="Unplaced"/>
</dbReference>
<reference evidence="21" key="2">
    <citation type="submission" date="2025-09" db="UniProtKB">
        <authorList>
            <consortium name="Ensembl"/>
        </authorList>
    </citation>
    <scope>IDENTIFICATION</scope>
</reference>
<comment type="catalytic activity">
    <reaction evidence="16">
        <text>L-serine = pyruvate + NH4(+)</text>
        <dbReference type="Rhea" id="RHEA:19169"/>
        <dbReference type="ChEBI" id="CHEBI:15361"/>
        <dbReference type="ChEBI" id="CHEBI:28938"/>
        <dbReference type="ChEBI" id="CHEBI:33384"/>
        <dbReference type="EC" id="4.3.1.17"/>
    </reaction>
</comment>
<dbReference type="AlphaFoldDB" id="A0A674II35"/>
<dbReference type="Gene3D" id="3.40.50.1100">
    <property type="match status" value="2"/>
</dbReference>
<dbReference type="PROSITE" id="PS00165">
    <property type="entry name" value="DEHYDRATASE_SER_THR"/>
    <property type="match status" value="1"/>
</dbReference>
<sequence length="456" mass="48529">MQRDPLIGLDFYFSLGVLRDPAPTAPLPRRPCPCSASSRPHSAPSPQAPTRCSLSTPSPKHLPPATKQLIGGPAELLWLVGAEHPLFFFPWVLEPRSTHGVSTYGPSEEWNNTSVQGQSPCIVVFPLTPMAALLDRDGRGFHILTPVLESTALSKAAGTRVYMKLENVQPTGSFKIRGIGYFCQEAAKKGCKHFVCSTGGNAGFATAYAARKLGIPATIIVPTSTPQATVQKLEEQGTEVEVFGKVWDDAHVQALALAETEGWVSVHPFDHPLIWQGHASMVRELKDLLGHKPGAIVLAVGGGGLLAGVVAGLQDVGWQDVPIVAVETKGADSFNAALRAGRLVTLPEITSVAKCLGAKTVSARALECANECQIISQLVEDVEAVQAVELFLDDERMLVQPACGAPLALLYTGRVQQLQREGHLNPDLDSIVIIVCGGGSIQMAGLQALKTQLGMK</sequence>
<comment type="catalytic activity">
    <reaction evidence="1">
        <text>L-threonine = 2-oxobutanoate + NH4(+)</text>
        <dbReference type="Rhea" id="RHEA:22108"/>
        <dbReference type="ChEBI" id="CHEBI:16763"/>
        <dbReference type="ChEBI" id="CHEBI:28938"/>
        <dbReference type="ChEBI" id="CHEBI:57926"/>
        <dbReference type="EC" id="4.3.1.19"/>
    </reaction>
</comment>
<evidence type="ECO:0000256" key="18">
    <source>
        <dbReference type="ARBA" id="ARBA00069215"/>
    </source>
</evidence>
<evidence type="ECO:0000256" key="12">
    <source>
        <dbReference type="ARBA" id="ARBA00023098"/>
    </source>
</evidence>
<dbReference type="SUPFAM" id="SSF53686">
    <property type="entry name" value="Tryptophan synthase beta subunit-like PLP-dependent enzymes"/>
    <property type="match status" value="1"/>
</dbReference>
<dbReference type="Pfam" id="PF00291">
    <property type="entry name" value="PALP"/>
    <property type="match status" value="1"/>
</dbReference>
<dbReference type="GO" id="GO:0009097">
    <property type="term" value="P:isoleucine biosynthetic process"/>
    <property type="evidence" value="ECO:0007669"/>
    <property type="project" value="TreeGrafter"/>
</dbReference>
<evidence type="ECO:0000256" key="11">
    <source>
        <dbReference type="ARBA" id="ARBA00022898"/>
    </source>
</evidence>
<feature type="domain" description="Tryptophan synthase beta chain-like PALP" evidence="20">
    <location>
        <begin position="144"/>
        <end position="437"/>
    </location>
</feature>
<keyword evidence="11" id="KW-0663">Pyridoxal phosphate</keyword>
<dbReference type="FunFam" id="3.40.50.1100:FF:000031">
    <property type="entry name" value="L-serine dehydratase/L-threonine deaminase"/>
    <property type="match status" value="1"/>
</dbReference>
<dbReference type="GO" id="GO:0042802">
    <property type="term" value="F:identical protein binding"/>
    <property type="evidence" value="ECO:0007669"/>
    <property type="project" value="Ensembl"/>
</dbReference>
<dbReference type="PANTHER" id="PTHR48078">
    <property type="entry name" value="THREONINE DEHYDRATASE, MITOCHONDRIAL-RELATED"/>
    <property type="match status" value="1"/>
</dbReference>
<evidence type="ECO:0000256" key="2">
    <source>
        <dbReference type="ARBA" id="ARBA00001933"/>
    </source>
</evidence>
<organism evidence="21 22">
    <name type="scientific">Terrapene triunguis</name>
    <name type="common">Three-toed box turtle</name>
    <dbReference type="NCBI Taxonomy" id="2587831"/>
    <lineage>
        <taxon>Eukaryota</taxon>
        <taxon>Metazoa</taxon>
        <taxon>Chordata</taxon>
        <taxon>Craniata</taxon>
        <taxon>Vertebrata</taxon>
        <taxon>Euteleostomi</taxon>
        <taxon>Archelosauria</taxon>
        <taxon>Testudinata</taxon>
        <taxon>Testudines</taxon>
        <taxon>Cryptodira</taxon>
        <taxon>Durocryptodira</taxon>
        <taxon>Testudinoidea</taxon>
        <taxon>Emydidae</taxon>
        <taxon>Terrapene</taxon>
    </lineage>
</organism>
<keyword evidence="22" id="KW-1185">Reference proteome</keyword>
<evidence type="ECO:0000256" key="5">
    <source>
        <dbReference type="ARBA" id="ARBA00010869"/>
    </source>
</evidence>
<dbReference type="CDD" id="cd06448">
    <property type="entry name" value="L-Ser-dehyd"/>
    <property type="match status" value="1"/>
</dbReference>
<dbReference type="PANTHER" id="PTHR48078:SF16">
    <property type="entry name" value="SERINE DEHYDRATASE-LIKE"/>
    <property type="match status" value="1"/>
</dbReference>
<protein>
    <recommendedName>
        <fullName evidence="18">L-serine dehydratase/L-threonine deaminase</fullName>
        <ecNumber evidence="7">4.3.1.17</ecNumber>
        <ecNumber evidence="8">4.3.1.19</ecNumber>
    </recommendedName>
    <alternativeName>
        <fullName evidence="14">L-serine deaminase</fullName>
    </alternativeName>
    <alternativeName>
        <fullName evidence="15">L-threonine dehydratase</fullName>
    </alternativeName>
</protein>
<comment type="subunit">
    <text evidence="6">Homodimer.</text>
</comment>
<dbReference type="InterPro" id="IPR001926">
    <property type="entry name" value="TrpB-like_PALP"/>
</dbReference>
<comment type="subcellular location">
    <subcellularLocation>
        <location evidence="3">Cytoplasm</location>
    </subcellularLocation>
</comment>
<dbReference type="GO" id="GO:0006094">
    <property type="term" value="P:gluconeogenesis"/>
    <property type="evidence" value="ECO:0007669"/>
    <property type="project" value="UniProtKB-KW"/>
</dbReference>
<keyword evidence="9" id="KW-0312">Gluconeogenesis</keyword>
<comment type="function">
    <text evidence="17">Catalyzes the pyridoxal-phosphate-dependent dehydrative deamination of L-threonine and L-serine to ammonia and alpha-ketobutyrate and pyruvate, respectively.</text>
</comment>
<accession>A0A674II35</accession>